<dbReference type="Pfam" id="PF00248">
    <property type="entry name" value="Aldo_ket_red"/>
    <property type="match status" value="1"/>
</dbReference>
<evidence type="ECO:0000313" key="3">
    <source>
        <dbReference type="Proteomes" id="UP001465976"/>
    </source>
</evidence>
<gene>
    <name evidence="2" type="ORF">V5O48_003595</name>
</gene>
<dbReference type="Proteomes" id="UP001465976">
    <property type="component" value="Unassembled WGS sequence"/>
</dbReference>
<dbReference type="InterPro" id="IPR036812">
    <property type="entry name" value="NAD(P)_OxRdtase_dom_sf"/>
</dbReference>
<feature type="domain" description="NADP-dependent oxidoreductase" evidence="1">
    <location>
        <begin position="2"/>
        <end position="64"/>
    </location>
</feature>
<evidence type="ECO:0000259" key="1">
    <source>
        <dbReference type="Pfam" id="PF00248"/>
    </source>
</evidence>
<accession>A0ABR3FSH9</accession>
<comment type="caution">
    <text evidence="2">The sequence shown here is derived from an EMBL/GenBank/DDBJ whole genome shotgun (WGS) entry which is preliminary data.</text>
</comment>
<dbReference type="EMBL" id="JBAHYK010000100">
    <property type="protein sequence ID" value="KAL0578404.1"/>
    <property type="molecule type" value="Genomic_DNA"/>
</dbReference>
<dbReference type="SUPFAM" id="SSF51430">
    <property type="entry name" value="NAD(P)-linked oxidoreductase"/>
    <property type="match status" value="1"/>
</dbReference>
<proteinExistence type="predicted"/>
<keyword evidence="3" id="KW-1185">Reference proteome</keyword>
<dbReference type="Gene3D" id="3.20.20.100">
    <property type="entry name" value="NADP-dependent oxidoreductase domain"/>
    <property type="match status" value="1"/>
</dbReference>
<reference evidence="2 3" key="1">
    <citation type="submission" date="2024-02" db="EMBL/GenBank/DDBJ databases">
        <title>A draft genome for the cacao thread blight pathogen Marasmius crinis-equi.</title>
        <authorList>
            <person name="Cohen S.P."/>
            <person name="Baruah I.K."/>
            <person name="Amoako-Attah I."/>
            <person name="Bukari Y."/>
            <person name="Meinhardt L.W."/>
            <person name="Bailey B.A."/>
        </authorList>
    </citation>
    <scope>NUCLEOTIDE SEQUENCE [LARGE SCALE GENOMIC DNA]</scope>
    <source>
        <strain evidence="2 3">GH-76</strain>
    </source>
</reference>
<dbReference type="InterPro" id="IPR023210">
    <property type="entry name" value="NADP_OxRdtase_dom"/>
</dbReference>
<protein>
    <recommendedName>
        <fullName evidence="1">NADP-dependent oxidoreductase domain-containing protein</fullName>
    </recommendedName>
</protein>
<organism evidence="2 3">
    <name type="scientific">Marasmius crinis-equi</name>
    <dbReference type="NCBI Taxonomy" id="585013"/>
    <lineage>
        <taxon>Eukaryota</taxon>
        <taxon>Fungi</taxon>
        <taxon>Dikarya</taxon>
        <taxon>Basidiomycota</taxon>
        <taxon>Agaricomycotina</taxon>
        <taxon>Agaricomycetes</taxon>
        <taxon>Agaricomycetidae</taxon>
        <taxon>Agaricales</taxon>
        <taxon>Marasmiineae</taxon>
        <taxon>Marasmiaceae</taxon>
        <taxon>Marasmius</taxon>
    </lineage>
</organism>
<name>A0ABR3FSH9_9AGAR</name>
<evidence type="ECO:0000313" key="2">
    <source>
        <dbReference type="EMBL" id="KAL0578404.1"/>
    </source>
</evidence>
<sequence length="95" mass="10612">MSMGTSKWQPWVADEEQSIQVLKAAWDRGVNTFDTANLYSNVKQYGIPHSQIILATKCWGLVSESDPTVFTPAAPPSFLNKQEHINQHGLSCCNF</sequence>